<organism evidence="2 3">
    <name type="scientific">candidate division WOR-3 bacterium</name>
    <dbReference type="NCBI Taxonomy" id="2052148"/>
    <lineage>
        <taxon>Bacteria</taxon>
        <taxon>Bacteria division WOR-3</taxon>
    </lineage>
</organism>
<dbReference type="Pfam" id="PF08291">
    <property type="entry name" value="Peptidase_M15_3"/>
    <property type="match status" value="1"/>
</dbReference>
<dbReference type="EMBL" id="VGIR01000082">
    <property type="protein sequence ID" value="MBM3332394.1"/>
    <property type="molecule type" value="Genomic_DNA"/>
</dbReference>
<dbReference type="InterPro" id="IPR013230">
    <property type="entry name" value="Peptidase_M15A_C"/>
</dbReference>
<dbReference type="Proteomes" id="UP000779900">
    <property type="component" value="Unassembled WGS sequence"/>
</dbReference>
<protein>
    <recommendedName>
        <fullName evidence="1">Peptidase M15A C-terminal domain-containing protein</fullName>
    </recommendedName>
</protein>
<dbReference type="Gene3D" id="3.30.1380.10">
    <property type="match status" value="1"/>
</dbReference>
<comment type="caution">
    <text evidence="2">The sequence shown here is derived from an EMBL/GenBank/DDBJ whole genome shotgun (WGS) entry which is preliminary data.</text>
</comment>
<name>A0A937XJA8_UNCW3</name>
<reference evidence="2" key="1">
    <citation type="submission" date="2019-03" db="EMBL/GenBank/DDBJ databases">
        <title>Lake Tanganyika Metagenome-Assembled Genomes (MAGs).</title>
        <authorList>
            <person name="Tran P."/>
        </authorList>
    </citation>
    <scope>NUCLEOTIDE SEQUENCE</scope>
    <source>
        <strain evidence="2">K_DeepCast_150m_m2_040</strain>
    </source>
</reference>
<evidence type="ECO:0000313" key="3">
    <source>
        <dbReference type="Proteomes" id="UP000779900"/>
    </source>
</evidence>
<evidence type="ECO:0000259" key="1">
    <source>
        <dbReference type="Pfam" id="PF08291"/>
    </source>
</evidence>
<dbReference type="InterPro" id="IPR009045">
    <property type="entry name" value="Zn_M74/Hedgehog-like"/>
</dbReference>
<dbReference type="AlphaFoldDB" id="A0A937XJA8"/>
<evidence type="ECO:0000313" key="2">
    <source>
        <dbReference type="EMBL" id="MBM3332394.1"/>
    </source>
</evidence>
<feature type="domain" description="Peptidase M15A C-terminal" evidence="1">
    <location>
        <begin position="194"/>
        <end position="245"/>
    </location>
</feature>
<gene>
    <name evidence="2" type="ORF">FJY68_11205</name>
</gene>
<dbReference type="SUPFAM" id="SSF55166">
    <property type="entry name" value="Hedgehog/DD-peptidase"/>
    <property type="match status" value="1"/>
</dbReference>
<proteinExistence type="predicted"/>
<sequence length="311" mass="34586">MRAVIVSWVLLAGILAGATLSDATARRKLRPTLTVGVNGSDFYWDNIGRFVLPGETLRLATSDDAGSSGWVASAGELVDMGNATCWVAPQEPGLYPLMVTGGNTVRRINAFVMIPYDSLDQRGYLKGVKIGRYPRPIDDFPNFRKPKGFIVTTPDNIDTPVSPRYKLRDFVSRTMDGYPKYTVLREDLLVKLELLTDLVQSRGFNFDRFSVFSGYRPPALNRRVRYGRNSAHIYGGAADIIVDGNGDGCLDDLNHDGQSNRKDSKLLAGLAEELERKHPELVGGVGWYSRTRSRGAFIHVDVRGKHARWHQ</sequence>
<accession>A0A937XJA8</accession>